<protein>
    <submittedName>
        <fullName evidence="2">N-acyl-L-amino acid amidohydrolase</fullName>
        <ecNumber evidence="2">3.5.1.14</ecNumber>
    </submittedName>
</protein>
<feature type="compositionally biased region" description="Basic residues" evidence="1">
    <location>
        <begin position="86"/>
        <end position="99"/>
    </location>
</feature>
<feature type="compositionally biased region" description="Basic residues" evidence="1">
    <location>
        <begin position="297"/>
        <end position="315"/>
    </location>
</feature>
<organism evidence="2">
    <name type="scientific">uncultured Rubrobacteraceae bacterium</name>
    <dbReference type="NCBI Taxonomy" id="349277"/>
    <lineage>
        <taxon>Bacteria</taxon>
        <taxon>Bacillati</taxon>
        <taxon>Actinomycetota</taxon>
        <taxon>Rubrobacteria</taxon>
        <taxon>Rubrobacterales</taxon>
        <taxon>Rubrobacteraceae</taxon>
        <taxon>environmental samples</taxon>
    </lineage>
</organism>
<feature type="compositionally biased region" description="Basic and acidic residues" evidence="1">
    <location>
        <begin position="165"/>
        <end position="193"/>
    </location>
</feature>
<dbReference type="EC" id="3.5.1.14" evidence="2"/>
<gene>
    <name evidence="2" type="ORF">AVDCRST_MAG02-3369</name>
</gene>
<reference evidence="2" key="1">
    <citation type="submission" date="2020-02" db="EMBL/GenBank/DDBJ databases">
        <authorList>
            <person name="Meier V. D."/>
        </authorList>
    </citation>
    <scope>NUCLEOTIDE SEQUENCE</scope>
    <source>
        <strain evidence="2">AVDCRST_MAG02</strain>
    </source>
</reference>
<keyword evidence="2" id="KW-0378">Hydrolase</keyword>
<sequence>AVDRVEAPPPPQPGSIVPRGADGPVRPRDAGIFRGVGDLAPDTEQRRSPPRRRQTGPHPRPARGHRRPADNRRERLRFRLPEPGRHARLRPRRPHRHAPRGGPGALRDARGASGRGPLRLPARRGAEPRRRGGARRGRGHGRRRRRRWHPPLVAAPGRQGRRHLRPDDGGPRHLQPHREGKGRPRRHAAPDRGLHRRRRAGGDEPAARRRPRDRPAGERGPLRHPLPGRHDPQRHPRHRGNGGDRADPRSRRARPDAGDHGARHKGRHLGPRRGLRVLLQAGLPARGQRRRVDPGSRRGRPRGRRRGERRGHAAQHGRGGLLGLRAARARGVLPRRGRQRDARHHRPAPPPALHHRRGRPGRGAQDAPGNRDEDARRRGRYVV</sequence>
<feature type="region of interest" description="Disordered" evidence="1">
    <location>
        <begin position="1"/>
        <end position="383"/>
    </location>
</feature>
<proteinExistence type="predicted"/>
<name>A0A6J4RDJ7_9ACTN</name>
<feature type="compositionally biased region" description="Basic and acidic residues" evidence="1">
    <location>
        <begin position="200"/>
        <end position="221"/>
    </location>
</feature>
<feature type="compositionally biased region" description="Basic residues" evidence="1">
    <location>
        <begin position="333"/>
        <end position="360"/>
    </location>
</feature>
<feature type="compositionally biased region" description="Basic residues" evidence="1">
    <location>
        <begin position="48"/>
        <end position="66"/>
    </location>
</feature>
<feature type="compositionally biased region" description="Basic residues" evidence="1">
    <location>
        <begin position="262"/>
        <end position="275"/>
    </location>
</feature>
<evidence type="ECO:0000256" key="1">
    <source>
        <dbReference type="SAM" id="MobiDB-lite"/>
    </source>
</evidence>
<feature type="compositionally biased region" description="Basic and acidic residues" evidence="1">
    <location>
        <begin position="241"/>
        <end position="261"/>
    </location>
</feature>
<dbReference type="GO" id="GO:0004046">
    <property type="term" value="F:aminoacylase activity"/>
    <property type="evidence" value="ECO:0007669"/>
    <property type="project" value="UniProtKB-EC"/>
</dbReference>
<feature type="non-terminal residue" evidence="2">
    <location>
        <position position="1"/>
    </location>
</feature>
<feature type="compositionally biased region" description="Low complexity" evidence="1">
    <location>
        <begin position="323"/>
        <end position="332"/>
    </location>
</feature>
<feature type="compositionally biased region" description="Basic residues" evidence="1">
    <location>
        <begin position="131"/>
        <end position="149"/>
    </location>
</feature>
<dbReference type="EMBL" id="CADCVH010000100">
    <property type="protein sequence ID" value="CAA9468181.1"/>
    <property type="molecule type" value="Genomic_DNA"/>
</dbReference>
<feature type="compositionally biased region" description="Basic and acidic residues" evidence="1">
    <location>
        <begin position="67"/>
        <end position="85"/>
    </location>
</feature>
<accession>A0A6J4RDJ7</accession>
<evidence type="ECO:0000313" key="2">
    <source>
        <dbReference type="EMBL" id="CAA9468181.1"/>
    </source>
</evidence>
<feature type="non-terminal residue" evidence="2">
    <location>
        <position position="383"/>
    </location>
</feature>
<dbReference type="AlphaFoldDB" id="A0A6J4RDJ7"/>